<dbReference type="EMBL" id="HG722072">
    <property type="protein sequence ID" value="CDJ61387.1"/>
    <property type="molecule type" value="Genomic_DNA"/>
</dbReference>
<dbReference type="AlphaFoldDB" id="U6MAZ3"/>
<protein>
    <submittedName>
        <fullName evidence="1">Uncharacterized protein</fullName>
    </submittedName>
</protein>
<keyword evidence="2" id="KW-1185">Reference proteome</keyword>
<dbReference type="OrthoDB" id="423408at2759"/>
<dbReference type="RefSeq" id="XP_013338037.1">
    <property type="nucleotide sequence ID" value="XM_013482583.1"/>
</dbReference>
<dbReference type="VEuPathDB" id="ToxoDB:EMWEY_00040620"/>
<name>U6MAZ3_EIMMA</name>
<sequence length="182" mass="21134">MRRCFREYEKKLTIDALWTKNRKTRKRKLARVLKRAERIVYRKFGPDPKRPPADVVELQQKVAMAEKGYNPELVYVHPSLTPQQREEAIQRLLGRAQQQQQRPADIFLLDGLLRTLRNNKPPIPILIYKQYQLLQEAGMLEVPYNFEVWPLADFVEKHIDEVSRVRKKVSSSAAAATAAAAA</sequence>
<reference evidence="1" key="1">
    <citation type="submission" date="2013-10" db="EMBL/GenBank/DDBJ databases">
        <title>Genomic analysis of the causative agents of coccidiosis in chickens.</title>
        <authorList>
            <person name="Reid A.J."/>
            <person name="Blake D."/>
            <person name="Billington K."/>
            <person name="Browne H."/>
            <person name="Dunn M."/>
            <person name="Hung S."/>
            <person name="Kawahara F."/>
            <person name="Miranda-Saavedra D."/>
            <person name="Mourier T."/>
            <person name="Nagra H."/>
            <person name="Otto T.D."/>
            <person name="Rawlings N."/>
            <person name="Sanchez A."/>
            <person name="Sanders M."/>
            <person name="Subramaniam C."/>
            <person name="Tay Y."/>
            <person name="Dear P."/>
            <person name="Doerig C."/>
            <person name="Gruber A."/>
            <person name="Parkinson J."/>
            <person name="Shirley M."/>
            <person name="Wan K.L."/>
            <person name="Berriman M."/>
            <person name="Tomley F."/>
            <person name="Pain A."/>
        </authorList>
    </citation>
    <scope>NUCLEOTIDE SEQUENCE [LARGE SCALE GENOMIC DNA]</scope>
    <source>
        <strain evidence="1">Weybridge</strain>
    </source>
</reference>
<reference evidence="1" key="2">
    <citation type="submission" date="2013-10" db="EMBL/GenBank/DDBJ databases">
        <authorList>
            <person name="Aslett M."/>
        </authorList>
    </citation>
    <scope>NUCLEOTIDE SEQUENCE [LARGE SCALE GENOMIC DNA]</scope>
    <source>
        <strain evidence="1">Weybridge</strain>
    </source>
</reference>
<proteinExistence type="predicted"/>
<gene>
    <name evidence="1" type="ORF">EMWEY_00040620</name>
</gene>
<accession>U6MAZ3</accession>
<dbReference type="GeneID" id="25338048"/>
<dbReference type="Proteomes" id="UP000030763">
    <property type="component" value="Unassembled WGS sequence"/>
</dbReference>
<organism evidence="1 2">
    <name type="scientific">Eimeria maxima</name>
    <name type="common">Coccidian parasite</name>
    <dbReference type="NCBI Taxonomy" id="5804"/>
    <lineage>
        <taxon>Eukaryota</taxon>
        <taxon>Sar</taxon>
        <taxon>Alveolata</taxon>
        <taxon>Apicomplexa</taxon>
        <taxon>Conoidasida</taxon>
        <taxon>Coccidia</taxon>
        <taxon>Eucoccidiorida</taxon>
        <taxon>Eimeriorina</taxon>
        <taxon>Eimeriidae</taxon>
        <taxon>Eimeria</taxon>
    </lineage>
</organism>
<evidence type="ECO:0000313" key="2">
    <source>
        <dbReference type="Proteomes" id="UP000030763"/>
    </source>
</evidence>
<evidence type="ECO:0000313" key="1">
    <source>
        <dbReference type="EMBL" id="CDJ61387.1"/>
    </source>
</evidence>